<evidence type="ECO:0000313" key="2">
    <source>
        <dbReference type="Proteomes" id="UP000054843"/>
    </source>
</evidence>
<sequence length="141" mass="16151">MSKTFDVPIGSNYYYNFIDQKIKRGNECEPIAVYSTLGCWDSGPAKESSQVTHVTTLYVKVEYQAKGCMHPVLRYCSGILSSSMVLKLWVYKSPYTNKIEALIDFFGENQKLEIPRTSSALNRCASDNYYHSGWRRAPLFH</sequence>
<reference evidence="1 2" key="1">
    <citation type="submission" date="2015-01" db="EMBL/GenBank/DDBJ databases">
        <title>Evolution of Trichinella species and genotypes.</title>
        <authorList>
            <person name="Korhonen P.K."/>
            <person name="Edoardo P."/>
            <person name="Giuseppe L.R."/>
            <person name="Gasser R.B."/>
        </authorList>
    </citation>
    <scope>NUCLEOTIDE SEQUENCE [LARGE SCALE GENOMIC DNA]</scope>
    <source>
        <strain evidence="1">ISS1980</strain>
    </source>
</reference>
<evidence type="ECO:0000313" key="1">
    <source>
        <dbReference type="EMBL" id="KRZ75971.1"/>
    </source>
</evidence>
<dbReference type="OrthoDB" id="5920040at2759"/>
<keyword evidence="2" id="KW-1185">Reference proteome</keyword>
<name>A0A0V1MWL0_9BILA</name>
<gene>
    <name evidence="1" type="ORF">T10_12534</name>
</gene>
<dbReference type="Proteomes" id="UP000054843">
    <property type="component" value="Unassembled WGS sequence"/>
</dbReference>
<dbReference type="AlphaFoldDB" id="A0A0V1MWL0"/>
<organism evidence="1 2">
    <name type="scientific">Trichinella papuae</name>
    <dbReference type="NCBI Taxonomy" id="268474"/>
    <lineage>
        <taxon>Eukaryota</taxon>
        <taxon>Metazoa</taxon>
        <taxon>Ecdysozoa</taxon>
        <taxon>Nematoda</taxon>
        <taxon>Enoplea</taxon>
        <taxon>Dorylaimia</taxon>
        <taxon>Trichinellida</taxon>
        <taxon>Trichinellidae</taxon>
        <taxon>Trichinella</taxon>
    </lineage>
</organism>
<protein>
    <submittedName>
        <fullName evidence="1">Uncharacterized protein</fullName>
    </submittedName>
</protein>
<accession>A0A0V1MWL0</accession>
<comment type="caution">
    <text evidence="1">The sequence shown here is derived from an EMBL/GenBank/DDBJ whole genome shotgun (WGS) entry which is preliminary data.</text>
</comment>
<proteinExistence type="predicted"/>
<dbReference type="EMBL" id="JYDO01000033">
    <property type="protein sequence ID" value="KRZ75971.1"/>
    <property type="molecule type" value="Genomic_DNA"/>
</dbReference>